<protein>
    <submittedName>
        <fullName evidence="3">F-box/RNI-like/FBD-like domains-containing protein</fullName>
    </submittedName>
</protein>
<evidence type="ECO:0000313" key="3">
    <source>
        <dbReference type="EMBL" id="BBH01802.1"/>
    </source>
</evidence>
<evidence type="ECO:0000256" key="1">
    <source>
        <dbReference type="SAM" id="MobiDB-lite"/>
    </source>
</evidence>
<dbReference type="Pfam" id="PF00646">
    <property type="entry name" value="F-box"/>
    <property type="match status" value="1"/>
</dbReference>
<dbReference type="Gene3D" id="1.20.1280.50">
    <property type="match status" value="1"/>
</dbReference>
<dbReference type="InterPro" id="IPR006566">
    <property type="entry name" value="FBD"/>
</dbReference>
<feature type="region of interest" description="Disordered" evidence="1">
    <location>
        <begin position="1"/>
        <end position="28"/>
    </location>
</feature>
<organism evidence="3">
    <name type="scientific">Prunus dulcis</name>
    <name type="common">Almond</name>
    <name type="synonym">Amygdalus dulcis</name>
    <dbReference type="NCBI Taxonomy" id="3755"/>
    <lineage>
        <taxon>Eukaryota</taxon>
        <taxon>Viridiplantae</taxon>
        <taxon>Streptophyta</taxon>
        <taxon>Embryophyta</taxon>
        <taxon>Tracheophyta</taxon>
        <taxon>Spermatophyta</taxon>
        <taxon>Magnoliopsida</taxon>
        <taxon>eudicotyledons</taxon>
        <taxon>Gunneridae</taxon>
        <taxon>Pentapetalae</taxon>
        <taxon>rosids</taxon>
        <taxon>fabids</taxon>
        <taxon>Rosales</taxon>
        <taxon>Rosaceae</taxon>
        <taxon>Amygdaloideae</taxon>
        <taxon>Amygdaleae</taxon>
        <taxon>Prunus</taxon>
    </lineage>
</organism>
<name>A0A4Y1RCC8_PRUDU</name>
<gene>
    <name evidence="3" type="ORF">Prudu_012180</name>
</gene>
<dbReference type="InterPro" id="IPR053781">
    <property type="entry name" value="F-box_AtFBL13-like"/>
</dbReference>
<feature type="domain" description="F-box" evidence="2">
    <location>
        <begin position="63"/>
        <end position="109"/>
    </location>
</feature>
<dbReference type="AlphaFoldDB" id="A0A4Y1RCC8"/>
<dbReference type="SMART" id="SM00579">
    <property type="entry name" value="FBD"/>
    <property type="match status" value="1"/>
</dbReference>
<proteinExistence type="predicted"/>
<accession>A0A4Y1RCC8</accession>
<dbReference type="Gene3D" id="3.80.10.10">
    <property type="entry name" value="Ribonuclease Inhibitor"/>
    <property type="match status" value="1"/>
</dbReference>
<dbReference type="InterPro" id="IPR036047">
    <property type="entry name" value="F-box-like_dom_sf"/>
</dbReference>
<dbReference type="SUPFAM" id="SSF81383">
    <property type="entry name" value="F-box domain"/>
    <property type="match status" value="1"/>
</dbReference>
<dbReference type="InterPro" id="IPR050232">
    <property type="entry name" value="FBL13/AtMIF1-like"/>
</dbReference>
<dbReference type="SUPFAM" id="SSF52047">
    <property type="entry name" value="RNI-like"/>
    <property type="match status" value="1"/>
</dbReference>
<dbReference type="PANTHER" id="PTHR31900:SF34">
    <property type="entry name" value="EMB|CAB62440.1-RELATED"/>
    <property type="match status" value="1"/>
</dbReference>
<reference evidence="3" key="1">
    <citation type="journal article" date="2019" name="Science">
        <title>Mutation of a bHLH transcription factor allowed almond domestication.</title>
        <authorList>
            <person name="Sanchez-Perez R."/>
            <person name="Pavan S."/>
            <person name="Mazzeo R."/>
            <person name="Moldovan C."/>
            <person name="Aiese Cigliano R."/>
            <person name="Del Cueto J."/>
            <person name="Ricciardi F."/>
            <person name="Lotti C."/>
            <person name="Ricciardi L."/>
            <person name="Dicenta F."/>
            <person name="Lopez-Marques R.L."/>
            <person name="Lindberg Moller B."/>
        </authorList>
    </citation>
    <scope>NUCLEOTIDE SEQUENCE</scope>
</reference>
<evidence type="ECO:0000259" key="2">
    <source>
        <dbReference type="PROSITE" id="PS50181"/>
    </source>
</evidence>
<dbReference type="Pfam" id="PF24758">
    <property type="entry name" value="LRR_At5g56370"/>
    <property type="match status" value="1"/>
</dbReference>
<dbReference type="CDD" id="cd22160">
    <property type="entry name" value="F-box_AtFBL13-like"/>
    <property type="match status" value="1"/>
</dbReference>
<feature type="compositionally biased region" description="Low complexity" evidence="1">
    <location>
        <begin position="8"/>
        <end position="20"/>
    </location>
</feature>
<dbReference type="InterPro" id="IPR001810">
    <property type="entry name" value="F-box_dom"/>
</dbReference>
<dbReference type="InterPro" id="IPR055411">
    <property type="entry name" value="LRR_FXL15/At3g58940/PEG3-like"/>
</dbReference>
<dbReference type="Pfam" id="PF08387">
    <property type="entry name" value="FBD"/>
    <property type="match status" value="1"/>
</dbReference>
<feature type="non-terminal residue" evidence="3">
    <location>
        <position position="1"/>
    </location>
</feature>
<dbReference type="PANTHER" id="PTHR31900">
    <property type="entry name" value="F-BOX/RNI SUPERFAMILY PROTEIN-RELATED"/>
    <property type="match status" value="1"/>
</dbReference>
<dbReference type="SMART" id="SM00256">
    <property type="entry name" value="FBOX"/>
    <property type="match status" value="1"/>
</dbReference>
<dbReference type="EMBL" id="AP019300">
    <property type="protein sequence ID" value="BBH01802.1"/>
    <property type="molecule type" value="Genomic_DNA"/>
</dbReference>
<dbReference type="PROSITE" id="PS50181">
    <property type="entry name" value="FBOX"/>
    <property type="match status" value="1"/>
</dbReference>
<dbReference type="InterPro" id="IPR032675">
    <property type="entry name" value="LRR_dom_sf"/>
</dbReference>
<sequence length="515" mass="59223">VPQLHIQFSENPNNFSPSSSLFKARESPSPPPILLNAMIRQRNPRTQISSPRLTNKAKQEEEEDMIANLPDDVLSHILSLLPTKHAVATTVLSKKWTNLWTSASFFKLDLDDRLLLRPKSLTSMPNHASLFANFVNHVLGLINLPCVQKITFFCSDSYDSNLINSWLLVACTSNVVEVDIRIPYTQNPIELPQILYASRSLRVLKLNANIRLDFPPDCVCFPSLKVLWITVYNQDGITFTQKLFHICFVLEDLFMESNILNKEREVVFTVKSNTLKRLKIECLVHSFDIEYSFVVDCPNLEHLDLCDDFLAKYKIATDLKVKHSNRAFELLEALSNVKSLSLSGCTTGAVSYSYETVEHTDSDENEDGIALRIRLRNFMLKFPFLRRLELGFHTSESWNILTLLLHSSPNLQHLILRKELNRYSVGYKRFSYGMPKGSVPECLLCRIKEMEIWGFEGVKYDLPMVEFFLGNAEILQKMKIYVHELSSDEEIMLSEHVLEIPKVSEACQVEIKYEY</sequence>